<dbReference type="RefSeq" id="WP_008293602.1">
    <property type="nucleotide sequence ID" value="NZ_CM002299.1"/>
</dbReference>
<keyword evidence="8 10" id="KW-0472">Membrane</keyword>
<feature type="transmembrane region" description="Helical" evidence="10">
    <location>
        <begin position="401"/>
        <end position="422"/>
    </location>
</feature>
<evidence type="ECO:0000256" key="4">
    <source>
        <dbReference type="ARBA" id="ARBA00022475"/>
    </source>
</evidence>
<dbReference type="Pfam" id="PF01554">
    <property type="entry name" value="MatE"/>
    <property type="match status" value="2"/>
</dbReference>
<name>A4ABM3_9GAMM</name>
<comment type="subcellular location">
    <subcellularLocation>
        <location evidence="1">Cell inner membrane</location>
        <topology evidence="1">Multi-pass membrane protein</topology>
    </subcellularLocation>
</comment>
<keyword evidence="2" id="KW-0813">Transport</keyword>
<sequence>MVSSISTASPITWRAHLGAVARLGLPLVGSHLAQVAIGATDTLMLGWYGVGALAAGSLAASVFNLLMIVGAGFAFAVMPLAAGAATRGDDEQLAGVTRMGFWLSALYALLVLPLMFWSGSLLFFGQDPAVAAGAQSFLRIACWAMFPALFAMVIKSHLSALERTRIILLVTLMAAVFNGIANWLLIFGKLGFPELGLEGAAIASLIAHGATLGGLVAYSRVSPRASRRGLFEGFWRPDWACCQQVFRLGWPIGITLLAEAGLFAFSAILVGLLGETVLAAHGIAIQLASISFMVHLGLSQVATVRAGQAMSMGDLVSLRRGAVVVAACSVSFSMLAIGAFVFSPEFLIGLFLSADDARSPAIVPIAITLLTAAALFQLADGAQVVALGLLRGVQDTRIPMIMAAVIYWCIGAPAGYVLGFHGGFGGPGVWFGLVVGLGLAAVALSLRFIRLLPQR</sequence>
<feature type="transmembrane region" description="Helical" evidence="10">
    <location>
        <begin position="279"/>
        <end position="301"/>
    </location>
</feature>
<evidence type="ECO:0000256" key="1">
    <source>
        <dbReference type="ARBA" id="ARBA00004429"/>
    </source>
</evidence>
<dbReference type="STRING" id="314285.KT71_05912"/>
<feature type="transmembrane region" description="Helical" evidence="10">
    <location>
        <begin position="428"/>
        <end position="449"/>
    </location>
</feature>
<dbReference type="NCBIfam" id="TIGR00797">
    <property type="entry name" value="matE"/>
    <property type="match status" value="1"/>
</dbReference>
<accession>A4ABM3</accession>
<reference evidence="11 12" key="2">
    <citation type="journal article" date="2009" name="PLoS ONE">
        <title>The photosynthetic apparatus and its regulation in the aerobic gammaproteobacterium Congregibacter litoralis gen. nov., sp. nov.</title>
        <authorList>
            <person name="Spring S."/>
            <person name="Lunsdorf H."/>
            <person name="Fuchs B.M."/>
            <person name="Tindall B.J."/>
        </authorList>
    </citation>
    <scope>NUCLEOTIDE SEQUENCE [LARGE SCALE GENOMIC DNA]</scope>
    <source>
        <strain evidence="11">KT71</strain>
    </source>
</reference>
<keyword evidence="4" id="KW-1003">Cell membrane</keyword>
<dbReference type="InterPro" id="IPR048279">
    <property type="entry name" value="MdtK-like"/>
</dbReference>
<keyword evidence="6 10" id="KW-1133">Transmembrane helix</keyword>
<evidence type="ECO:0000256" key="5">
    <source>
        <dbReference type="ARBA" id="ARBA00022692"/>
    </source>
</evidence>
<dbReference type="eggNOG" id="COG0534">
    <property type="taxonomic scope" value="Bacteria"/>
</dbReference>
<evidence type="ECO:0000256" key="3">
    <source>
        <dbReference type="ARBA" id="ARBA00022449"/>
    </source>
</evidence>
<comment type="caution">
    <text evidence="11">The sequence shown here is derived from an EMBL/GenBank/DDBJ whole genome shotgun (WGS) entry which is preliminary data.</text>
</comment>
<evidence type="ECO:0000313" key="12">
    <source>
        <dbReference type="Proteomes" id="UP000019205"/>
    </source>
</evidence>
<dbReference type="GO" id="GO:0005886">
    <property type="term" value="C:plasma membrane"/>
    <property type="evidence" value="ECO:0007669"/>
    <property type="project" value="UniProtKB-SubCell"/>
</dbReference>
<dbReference type="GO" id="GO:0042910">
    <property type="term" value="F:xenobiotic transmembrane transporter activity"/>
    <property type="evidence" value="ECO:0007669"/>
    <property type="project" value="InterPro"/>
</dbReference>
<protein>
    <recommendedName>
        <fullName evidence="9">Multidrug-efflux transporter</fullName>
    </recommendedName>
</protein>
<dbReference type="PIRSF" id="PIRSF006603">
    <property type="entry name" value="DinF"/>
    <property type="match status" value="1"/>
</dbReference>
<dbReference type="AlphaFoldDB" id="A4ABM3"/>
<evidence type="ECO:0000313" key="11">
    <source>
        <dbReference type="EMBL" id="EAQ96536.1"/>
    </source>
</evidence>
<dbReference type="Proteomes" id="UP000019205">
    <property type="component" value="Chromosome"/>
</dbReference>
<dbReference type="InterPro" id="IPR050222">
    <property type="entry name" value="MATE_MdtK"/>
</dbReference>
<gene>
    <name evidence="11" type="ORF">KT71_05912</name>
</gene>
<feature type="transmembrane region" description="Helical" evidence="10">
    <location>
        <begin position="252"/>
        <end position="273"/>
    </location>
</feature>
<dbReference type="GO" id="GO:0006811">
    <property type="term" value="P:monoatomic ion transport"/>
    <property type="evidence" value="ECO:0007669"/>
    <property type="project" value="UniProtKB-KW"/>
</dbReference>
<dbReference type="GO" id="GO:0015297">
    <property type="term" value="F:antiporter activity"/>
    <property type="evidence" value="ECO:0007669"/>
    <property type="project" value="UniProtKB-KW"/>
</dbReference>
<feature type="transmembrane region" description="Helical" evidence="10">
    <location>
        <begin position="47"/>
        <end position="80"/>
    </location>
</feature>
<feature type="transmembrane region" description="Helical" evidence="10">
    <location>
        <begin position="136"/>
        <end position="154"/>
    </location>
</feature>
<evidence type="ECO:0000256" key="8">
    <source>
        <dbReference type="ARBA" id="ARBA00023136"/>
    </source>
</evidence>
<organism evidence="11 12">
    <name type="scientific">Congregibacter litoralis KT71</name>
    <dbReference type="NCBI Taxonomy" id="314285"/>
    <lineage>
        <taxon>Bacteria</taxon>
        <taxon>Pseudomonadati</taxon>
        <taxon>Pseudomonadota</taxon>
        <taxon>Gammaproteobacteria</taxon>
        <taxon>Cellvibrionales</taxon>
        <taxon>Halieaceae</taxon>
        <taxon>Congregibacter</taxon>
    </lineage>
</organism>
<dbReference type="OrthoDB" id="9780160at2"/>
<feature type="transmembrane region" description="Helical" evidence="10">
    <location>
        <begin position="362"/>
        <end position="389"/>
    </location>
</feature>
<proteinExistence type="predicted"/>
<keyword evidence="5 10" id="KW-0812">Transmembrane</keyword>
<feature type="transmembrane region" description="Helical" evidence="10">
    <location>
        <begin position="166"/>
        <end position="187"/>
    </location>
</feature>
<evidence type="ECO:0000256" key="2">
    <source>
        <dbReference type="ARBA" id="ARBA00022448"/>
    </source>
</evidence>
<feature type="transmembrane region" description="Helical" evidence="10">
    <location>
        <begin position="322"/>
        <end position="342"/>
    </location>
</feature>
<keyword evidence="12" id="KW-1185">Reference proteome</keyword>
<evidence type="ECO:0000256" key="9">
    <source>
        <dbReference type="ARBA" id="ARBA00031636"/>
    </source>
</evidence>
<dbReference type="PANTHER" id="PTHR43298">
    <property type="entry name" value="MULTIDRUG RESISTANCE PROTEIN NORM-RELATED"/>
    <property type="match status" value="1"/>
</dbReference>
<keyword evidence="7" id="KW-0406">Ion transport</keyword>
<feature type="transmembrane region" description="Helical" evidence="10">
    <location>
        <begin position="199"/>
        <end position="218"/>
    </location>
</feature>
<dbReference type="EMBL" id="AAOA02000004">
    <property type="protein sequence ID" value="EAQ96536.1"/>
    <property type="molecule type" value="Genomic_DNA"/>
</dbReference>
<evidence type="ECO:0000256" key="10">
    <source>
        <dbReference type="SAM" id="Phobius"/>
    </source>
</evidence>
<dbReference type="InterPro" id="IPR002528">
    <property type="entry name" value="MATE_fam"/>
</dbReference>
<dbReference type="PANTHER" id="PTHR43298:SF2">
    <property type="entry name" value="FMN_FAD EXPORTER YEEO-RELATED"/>
    <property type="match status" value="1"/>
</dbReference>
<reference evidence="11 12" key="1">
    <citation type="journal article" date="2007" name="Proc. Natl. Acad. Sci. U.S.A.">
        <title>Characterization of a marine gammaproteobacterium capable of aerobic anoxygenic photosynthesis.</title>
        <authorList>
            <person name="Fuchs B.M."/>
            <person name="Spring S."/>
            <person name="Teeling H."/>
            <person name="Quast C."/>
            <person name="Wulf J."/>
            <person name="Schattenhofer M."/>
            <person name="Yan S."/>
            <person name="Ferriera S."/>
            <person name="Johnson J."/>
            <person name="Glockner F.O."/>
            <person name="Amann R."/>
        </authorList>
    </citation>
    <scope>NUCLEOTIDE SEQUENCE [LARGE SCALE GENOMIC DNA]</scope>
    <source>
        <strain evidence="11">KT71</strain>
    </source>
</reference>
<dbReference type="HOGENOM" id="CLU_012893_6_3_6"/>
<evidence type="ECO:0000256" key="6">
    <source>
        <dbReference type="ARBA" id="ARBA00022989"/>
    </source>
</evidence>
<evidence type="ECO:0000256" key="7">
    <source>
        <dbReference type="ARBA" id="ARBA00023065"/>
    </source>
</evidence>
<feature type="transmembrane region" description="Helical" evidence="10">
    <location>
        <begin position="101"/>
        <end position="124"/>
    </location>
</feature>
<dbReference type="CDD" id="cd13131">
    <property type="entry name" value="MATE_NorM_like"/>
    <property type="match status" value="1"/>
</dbReference>
<keyword evidence="3" id="KW-0050">Antiport</keyword>